<feature type="compositionally biased region" description="Basic and acidic residues" evidence="6">
    <location>
        <begin position="1515"/>
        <end position="1529"/>
    </location>
</feature>
<feature type="compositionally biased region" description="Polar residues" evidence="6">
    <location>
        <begin position="124"/>
        <end position="134"/>
    </location>
</feature>
<feature type="compositionally biased region" description="Basic and acidic residues" evidence="6">
    <location>
        <begin position="1542"/>
        <end position="1558"/>
    </location>
</feature>
<feature type="compositionally biased region" description="Polar residues" evidence="6">
    <location>
        <begin position="1904"/>
        <end position="1917"/>
    </location>
</feature>
<evidence type="ECO:0000256" key="4">
    <source>
        <dbReference type="ARBA" id="ARBA00022737"/>
    </source>
</evidence>
<evidence type="ECO:0000313" key="9">
    <source>
        <dbReference type="Proteomes" id="UP000001502"/>
    </source>
</evidence>
<dbReference type="InterPro" id="IPR009459">
    <property type="entry name" value="MucBP_dom"/>
</dbReference>
<evidence type="ECO:0000256" key="1">
    <source>
        <dbReference type="ARBA" id="ARBA00022512"/>
    </source>
</evidence>
<organism evidence="8 9">
    <name type="scientific">Streptococcus parasanguinis (strain ATCC 15912 / DSM 6778 / CIP 104372 / LMG 14537)</name>
    <dbReference type="NCBI Taxonomy" id="760570"/>
    <lineage>
        <taxon>Bacteria</taxon>
        <taxon>Bacillati</taxon>
        <taxon>Bacillota</taxon>
        <taxon>Bacilli</taxon>
        <taxon>Lactobacillales</taxon>
        <taxon>Streptococcaceae</taxon>
        <taxon>Streptococcus</taxon>
    </lineage>
</organism>
<feature type="region of interest" description="Disordered" evidence="6">
    <location>
        <begin position="1692"/>
        <end position="1760"/>
    </location>
</feature>
<dbReference type="InterPro" id="IPR022263">
    <property type="entry name" value="KxYKxGKxW"/>
</dbReference>
<feature type="compositionally biased region" description="Polar residues" evidence="6">
    <location>
        <begin position="2117"/>
        <end position="2126"/>
    </location>
</feature>
<dbReference type="NCBIfam" id="TIGR01167">
    <property type="entry name" value="LPXTG_anchor"/>
    <property type="match status" value="1"/>
</dbReference>
<accession>F8DJ70</accession>
<feature type="compositionally biased region" description="Basic and acidic residues" evidence="6">
    <location>
        <begin position="1946"/>
        <end position="1962"/>
    </location>
</feature>
<gene>
    <name evidence="8" type="ordered locus">HMPREF0833_10940</name>
</gene>
<proteinExistence type="predicted"/>
<feature type="compositionally biased region" description="Polar residues" evidence="6">
    <location>
        <begin position="1199"/>
        <end position="1212"/>
    </location>
</feature>
<evidence type="ECO:0000256" key="6">
    <source>
        <dbReference type="SAM" id="MobiDB-lite"/>
    </source>
</evidence>
<sequence>MIFKRSNGEFRETDRVTRFKLIKSGKNWLRAATSNFGLLKVIRGQVEETVVAEVREDAVSAKSRHLLKGIVVATALLSATTVATTTFADEVGNEVVSSSAAVSAPSLSPEAAPLTEEGSKEVSVPQNETATETKAQAASSSQVVESTVASDDKAILEQNASEAALLNQIAEKYASNHQNEEQKAAIKEAVAKVQAELPTKETSSNSEVKPQSYAEQRERLNKSVDDMMVTLKAAGFNGNTTVNGAPAISAQLDALSTSTTLTAPSVTPTMEEPNGASIDDPTWNNATYQLDPNADRYTYSIWDLQNWQGPANQGGLTYSNGGYYVTFSVDRSAVGTTQTPTVHARLVEKATGKEVETLDLTAKSTFQFKTLVNENPTYAPQFDYTTGESSQILGTWTNNREAGPTSDDKYKHHILQIRDTTKPGNVGETKPNVQTVIPTEKVTHTTYYKVEGTNEELASYSQTGIESQDYKASNPREFEGYEFVRTDAEKDMTGSLGGVGAKYLELQGGRAHYYVKRIVEQVDKDGTSVVKLYALDPSKVASYNPSTDVNTLDLTNYTLLYTSDPVKPGGKPTPAGTATEPKEVGYVDSKDGKYHLKVATYTDGGNGNVRLSGWYNKATGDAFTDSPQFSADVDPVRNNTSNIIGGNTPGDKASGYPSFFNNYSLPSIKEISTDVTHYYRKSDVTGNVYVHYKDTEGNELKTSVTDEAAQPINKTYDTVVDNRPQTIEKDSKTYELVPAGNYTVGEVDDEGHLKSSDPTTGLVAKEDKNVTYIYKLKEEPKGNVYVHYVDTEGKTIKSDVTDEDQQPVDKDYDTVVDNRPQEIAFEGKTYELVPAGTYTVGEVDDEGHLKSTDPTTGKVIEGDKNVTYVYKLKETPAEPKGNVYVHYVDTEGKTIKSDVTDEDQQPVDKDYDTVVDNRPQEIEFEGKTYELVPAGNYTVGEVDDQGHLKSTDPTTGKVIEGDKNVTYVYKLKETPTEPKGNVYVHYVDTEGKTIKSDVTDEDQQPVDKDYDTVVDNRPQEIEFEGKTYELVPAGTYTVGEVDDQGHLKSTDPTTGKVIEGDKNVTYVYKLKETPAEPKGNVYVHYVDTEGKTIKSDVTDEDQQPVDKDYDTVVDNRPQEIAFEGKTYELVPAGNYTVGEVDDQGHLKSTDPTTGKVIEGDKNVTYVYKLKETPTEPKKGEVIITYVDENGKEIEKPRQDTPNSPYDTPYNTTEEGEKPNTIKTPDGKTYKIVPKGDYPVGKVDEDGHLESSDPIKGKVDKPKSIITYVYKEVKEEPTQPKGNVYVHYVDTEGKTIKSDVTDEDQQPVDKDYDTVVDNRPQEIAFEGKTYELVPAGNYTVGEVDDQGHLKSTDPTTGKVIEGDKNVTYVYKLKETPAEPKGNVYVHYVDTEGKTIKSDVTDEDQQPVDKDYDTVVDNRPQEIAFEGKTYELVPAGTYTVGEVDDQGHLKSTDPTTGKVIEGDKNVTYVYKLKETPAEPKKGEVIITYVDENGKEIEKPRQDTPNSPYDTPYNTTEEGEKPNTIKTPDGKTYKIVPKGDYPVGKVDEDGHLESSDPIKGKVDKPKSIITYVYKEVKEEPTQPKGNVYVHYVDTEGNTIKSDVTDEDQQPVDKDYDTVVDNRPQEIAFEGKTYELVPAGNYTVGEVDDQGHLKSTDPTTGKVIEGDKNVTYVYKLKETPTEPKKGEVIITYVDENGKEIEKPRQDTPNSPYDTPYNTTEEGEKPNTIKTPDGKTYKIVPKGDYPVGKVDEDGHLESSDPVKGKVDKPKSIITYVYKEVKEEPTQPKGNVYVHYVDTEGNTIKSDVTDEDQQPVDKDYDTVVDNRPQEIAFEGKTYELVPAGNYTVGEVDDQGHLKSTDPTTGKVIEGDKNVTYVYKLKETPTEPKKGEVIITYVDENGKEIEKPRQDTPNSPYDTPYNTTEEGEKPNTIKTPDGKTYKIVPKGDYPVGKVDEDGHLESSDPVKGKVDKPKSIITYVYKEVKEEPTQPKGNVYVHYVDTEGKTIKSDVTDEENQPVDKDYNTVVDNRPQTIEKDGKTYELVPAGNYTVGEVDDQGHLKSTDPTTGKVIEGDKNVTYVYKLKETPDKPVEPTPDKPVDPTPGKPVDPTSGKSVESTPAKGQLPNTGETTSVGSTLLGLVAGLVGLAALGRRKEGDEK</sequence>
<feature type="region of interest" description="Disordered" evidence="6">
    <location>
        <begin position="1190"/>
        <end position="1226"/>
    </location>
</feature>
<keyword evidence="5" id="KW-0572">Peptidoglycan-anchor</keyword>
<feature type="region of interest" description="Disordered" evidence="6">
    <location>
        <begin position="1894"/>
        <end position="1962"/>
    </location>
</feature>
<feature type="region of interest" description="Disordered" evidence="6">
    <location>
        <begin position="2043"/>
        <end position="2062"/>
    </location>
</feature>
<keyword evidence="1" id="KW-0134">Cell wall</keyword>
<dbReference type="InterPro" id="IPR019931">
    <property type="entry name" value="LPXTG_anchor"/>
</dbReference>
<dbReference type="Pfam" id="PF19258">
    <property type="entry name" value="KxYKxGKxW_sig"/>
    <property type="match status" value="1"/>
</dbReference>
<dbReference type="GeneID" id="97413382"/>
<feature type="compositionally biased region" description="Basic and acidic residues" evidence="6">
    <location>
        <begin position="1692"/>
        <end position="1701"/>
    </location>
</feature>
<protein>
    <submittedName>
        <fullName evidence="8">LPXTG-motif cell wall anchor domain protein</fullName>
    </submittedName>
</protein>
<evidence type="ECO:0000313" key="8">
    <source>
        <dbReference type="EMBL" id="AEH55971.1"/>
    </source>
</evidence>
<feature type="compositionally biased region" description="Basic and acidic residues" evidence="6">
    <location>
        <begin position="1894"/>
        <end position="1903"/>
    </location>
</feature>
<feature type="region of interest" description="Disordered" evidence="6">
    <location>
        <begin position="1490"/>
        <end position="1558"/>
    </location>
</feature>
<evidence type="ECO:0000256" key="2">
    <source>
        <dbReference type="ARBA" id="ARBA00022525"/>
    </source>
</evidence>
<reference evidence="9" key="1">
    <citation type="submission" date="2011-06" db="EMBL/GenBank/DDBJ databases">
        <title>Complete sequence of Streptococcus parasanguinis strain ATCC 15912.</title>
        <authorList>
            <person name="Muzny D."/>
            <person name="Qin X."/>
            <person name="Buhay C."/>
            <person name="Dugan-Rocha S."/>
            <person name="Ding Y."/>
            <person name="Chen G."/>
            <person name="Hawes A."/>
            <person name="Holder M."/>
            <person name="Jhangiani S."/>
            <person name="Johnson A."/>
            <person name="Khan Z."/>
            <person name="Li Z."/>
            <person name="Liu W."/>
            <person name="Liu X."/>
            <person name="Perez L."/>
            <person name="Shen H."/>
            <person name="Wang Q."/>
            <person name="Watt J."/>
            <person name="Xi L."/>
            <person name="Xin Y."/>
            <person name="Zhou J."/>
            <person name="Deng J."/>
            <person name="Jiang H."/>
            <person name="Liu Y."/>
            <person name="Qu J."/>
            <person name="Song X.-Z."/>
            <person name="Zhang L."/>
            <person name="Villasana D."/>
            <person name="Johnson A."/>
            <person name="Liu J."/>
            <person name="Liyanage D."/>
            <person name="Lorensuhewa L."/>
            <person name="Robinson T."/>
            <person name="Song A."/>
            <person name="Song B.-B."/>
            <person name="Dinh H."/>
            <person name="Thornton R."/>
            <person name="Coyle M."/>
            <person name="Francisco L."/>
            <person name="Jackson L."/>
            <person name="Javaid M."/>
            <person name="Korchina V."/>
            <person name="Kovar C."/>
            <person name="Mata R."/>
            <person name="Mathew T."/>
            <person name="Ngo R."/>
            <person name="Nguyen L."/>
            <person name="Nguyen N."/>
            <person name="Okwuonu G."/>
            <person name="Ongeri F."/>
            <person name="Pham C."/>
            <person name="Simmons D."/>
            <person name="Wilczek-Boney K."/>
            <person name="Hale W."/>
            <person name="Jakkamsetti A."/>
            <person name="Pham P."/>
            <person name="Ruth R."/>
            <person name="San Lucas F."/>
            <person name="Warren J."/>
            <person name="Zhang J."/>
            <person name="Zhao Z."/>
            <person name="Zhou C."/>
            <person name="Zhu D."/>
            <person name="Lee S."/>
            <person name="Bess C."/>
            <person name="Blankenburg K."/>
            <person name="Forbes L."/>
            <person name="Fu Q."/>
            <person name="Gubbala S."/>
            <person name="Hirani K."/>
            <person name="Jayaseelan J.C."/>
            <person name="Lara F."/>
            <person name="Munidasa M."/>
            <person name="Palculict T."/>
            <person name="Patil S."/>
            <person name="Pu L.-L."/>
            <person name="Saada N."/>
            <person name="Tang L."/>
            <person name="Weissenberger G."/>
            <person name="Zhu Y."/>
            <person name="Hemphill L."/>
            <person name="Shang Y."/>
            <person name="Youmans B."/>
            <person name="Ayvaz T."/>
            <person name="Ross M."/>
            <person name="Santibanez J."/>
            <person name="Aqrawi P."/>
            <person name="Gross S."/>
            <person name="Joshi V."/>
            <person name="Fowler G."/>
            <person name="Nazareth L."/>
            <person name="Reid J."/>
            <person name="Worley K."/>
            <person name="Petrosino J."/>
            <person name="Highlander S."/>
            <person name="Gibbs R."/>
        </authorList>
    </citation>
    <scope>NUCLEOTIDE SEQUENCE [LARGE SCALE GENOMIC DNA]</scope>
    <source>
        <strain evidence="9">ATCC 15912 / DSM 6778 / CIP 104372 / LMG 14537</strain>
    </source>
</reference>
<feature type="region of interest" description="Disordered" evidence="6">
    <location>
        <begin position="2076"/>
        <end position="2126"/>
    </location>
</feature>
<keyword evidence="3" id="KW-0732">Signal</keyword>
<dbReference type="Gene3D" id="3.10.20.320">
    <property type="entry name" value="Putative peptidoglycan bound protein (lpxtg motif)"/>
    <property type="match status" value="14"/>
</dbReference>
<feature type="region of interest" description="Disordered" evidence="6">
    <location>
        <begin position="102"/>
        <end position="143"/>
    </location>
</feature>
<feature type="domain" description="Gram-positive cocci surface proteins LPxTG" evidence="7">
    <location>
        <begin position="2117"/>
        <end position="2152"/>
    </location>
</feature>
<feature type="compositionally biased region" description="Basic and acidic residues" evidence="6">
    <location>
        <begin position="1919"/>
        <end position="1933"/>
    </location>
</feature>
<feature type="compositionally biased region" description="Polar residues" evidence="6">
    <location>
        <begin position="1702"/>
        <end position="1715"/>
    </location>
</feature>
<dbReference type="EMBL" id="CP002843">
    <property type="protein sequence ID" value="AEH55971.1"/>
    <property type="molecule type" value="Genomic_DNA"/>
</dbReference>
<feature type="compositionally biased region" description="Basic and acidic residues" evidence="6">
    <location>
        <begin position="1214"/>
        <end position="1226"/>
    </location>
</feature>
<evidence type="ECO:0000256" key="3">
    <source>
        <dbReference type="ARBA" id="ARBA00022729"/>
    </source>
</evidence>
<evidence type="ECO:0000256" key="5">
    <source>
        <dbReference type="ARBA" id="ARBA00023088"/>
    </source>
</evidence>
<dbReference type="KEGG" id="scp:HMPREF0833_10940"/>
<keyword evidence="2" id="KW-0964">Secreted</keyword>
<feature type="compositionally biased region" description="Basic and acidic residues" evidence="6">
    <location>
        <begin position="1490"/>
        <end position="1499"/>
    </location>
</feature>
<dbReference type="RefSeq" id="WP_013903941.1">
    <property type="nucleotide sequence ID" value="NC_015678.1"/>
</dbReference>
<evidence type="ECO:0000259" key="7">
    <source>
        <dbReference type="PROSITE" id="PS50847"/>
    </source>
</evidence>
<dbReference type="Pfam" id="PF06458">
    <property type="entry name" value="MucBP"/>
    <property type="match status" value="14"/>
</dbReference>
<dbReference type="HOGENOM" id="CLU_236850_0_0_9"/>
<dbReference type="NCBIfam" id="TIGR04224">
    <property type="entry name" value="ser_adhes_Nterm"/>
    <property type="match status" value="1"/>
</dbReference>
<dbReference type="PROSITE" id="PS50847">
    <property type="entry name" value="GRAM_POS_ANCHORING"/>
    <property type="match status" value="1"/>
</dbReference>
<feature type="compositionally biased region" description="Low complexity" evidence="6">
    <location>
        <begin position="102"/>
        <end position="114"/>
    </location>
</feature>
<dbReference type="Pfam" id="PF00746">
    <property type="entry name" value="Gram_pos_anchor"/>
    <property type="match status" value="1"/>
</dbReference>
<dbReference type="NCBIfam" id="TIGR03715">
    <property type="entry name" value="KxYKxGKxW"/>
    <property type="match status" value="1"/>
</dbReference>
<feature type="compositionally biased region" description="Basic and acidic residues" evidence="6">
    <location>
        <begin position="1744"/>
        <end position="1760"/>
    </location>
</feature>
<keyword evidence="4" id="KW-0677">Repeat</keyword>
<name>F8DJ70_STREP</name>
<feature type="region of interest" description="Disordered" evidence="6">
    <location>
        <begin position="264"/>
        <end position="284"/>
    </location>
</feature>
<dbReference type="Proteomes" id="UP000001502">
    <property type="component" value="Chromosome"/>
</dbReference>
<dbReference type="InterPro" id="IPR026465">
    <property type="entry name" value="Ser_adhes_glycop_N"/>
</dbReference>
<feature type="compositionally biased region" description="Basic and acidic residues" evidence="6">
    <location>
        <begin position="1717"/>
        <end position="1731"/>
    </location>
</feature>
<feature type="compositionally biased region" description="Polar residues" evidence="6">
    <location>
        <begin position="1500"/>
        <end position="1513"/>
    </location>
</feature>
<feature type="compositionally biased region" description="Basic and acidic residues" evidence="6">
    <location>
        <begin position="2076"/>
        <end position="2092"/>
    </location>
</feature>